<feature type="region of interest" description="Disordered" evidence="2">
    <location>
        <begin position="1"/>
        <end position="50"/>
    </location>
</feature>
<dbReference type="RefSeq" id="WP_124709208.1">
    <property type="nucleotide sequence ID" value="NZ_CP033972.1"/>
</dbReference>
<protein>
    <recommendedName>
        <fullName evidence="3">CsbD-like domain-containing protein</fullName>
    </recommendedName>
</protein>
<feature type="compositionally biased region" description="Basic and acidic residues" evidence="2">
    <location>
        <begin position="1"/>
        <end position="22"/>
    </location>
</feature>
<feature type="compositionally biased region" description="Basic and acidic residues" evidence="2">
    <location>
        <begin position="29"/>
        <end position="39"/>
    </location>
</feature>
<feature type="domain" description="CsbD-like" evidence="3">
    <location>
        <begin position="5"/>
        <end position="56"/>
    </location>
</feature>
<keyword evidence="5" id="KW-1185">Reference proteome</keyword>
<evidence type="ECO:0000313" key="5">
    <source>
        <dbReference type="Proteomes" id="UP000271469"/>
    </source>
</evidence>
<evidence type="ECO:0000256" key="2">
    <source>
        <dbReference type="SAM" id="MobiDB-lite"/>
    </source>
</evidence>
<dbReference type="OrthoDB" id="2143260at2"/>
<dbReference type="InterPro" id="IPR008462">
    <property type="entry name" value="CsbD"/>
</dbReference>
<proteinExistence type="inferred from homology"/>
<dbReference type="Pfam" id="PF05532">
    <property type="entry name" value="CsbD"/>
    <property type="match status" value="1"/>
</dbReference>
<organism evidence="4 5">
    <name type="scientific">Gordonia insulae</name>
    <dbReference type="NCBI Taxonomy" id="2420509"/>
    <lineage>
        <taxon>Bacteria</taxon>
        <taxon>Bacillati</taxon>
        <taxon>Actinomycetota</taxon>
        <taxon>Actinomycetes</taxon>
        <taxon>Mycobacteriales</taxon>
        <taxon>Gordoniaceae</taxon>
        <taxon>Gordonia</taxon>
    </lineage>
</organism>
<comment type="similarity">
    <text evidence="1">Belongs to the UPF0337 (CsbD) family.</text>
</comment>
<evidence type="ECO:0000313" key="4">
    <source>
        <dbReference type="EMBL" id="AZG46738.1"/>
    </source>
</evidence>
<dbReference type="InterPro" id="IPR036629">
    <property type="entry name" value="YjbJ_sf"/>
</dbReference>
<dbReference type="KEGG" id="gom:D7316_03340"/>
<gene>
    <name evidence="4" type="ORF">D7316_03340</name>
</gene>
<dbReference type="Gene3D" id="1.10.1470.10">
    <property type="entry name" value="YjbJ"/>
    <property type="match status" value="1"/>
</dbReference>
<dbReference type="Proteomes" id="UP000271469">
    <property type="component" value="Chromosome"/>
</dbReference>
<accession>A0A3G8JP61</accession>
<reference evidence="4 5" key="1">
    <citation type="submission" date="2018-11" db="EMBL/GenBank/DDBJ databases">
        <title>Gordonia insulae sp. nov., isolated from an island soil.</title>
        <authorList>
            <person name="Kim Y.S."/>
            <person name="Kim S.B."/>
        </authorList>
    </citation>
    <scope>NUCLEOTIDE SEQUENCE [LARGE SCALE GENOMIC DNA]</scope>
    <source>
        <strain evidence="4 5">MMS17-SY073</strain>
    </source>
</reference>
<dbReference type="AlphaFoldDB" id="A0A3G8JP61"/>
<dbReference type="SUPFAM" id="SSF69047">
    <property type="entry name" value="Hypothetical protein YjbJ"/>
    <property type="match status" value="1"/>
</dbReference>
<evidence type="ECO:0000256" key="1">
    <source>
        <dbReference type="ARBA" id="ARBA00009129"/>
    </source>
</evidence>
<sequence length="69" mass="7285">MGVADDAKNKAEELKGRGKEAAGDLTDNQDLKDEGRGDKSVAQGKQKVTEAADAVKGKVDDLKDKLTGR</sequence>
<dbReference type="EMBL" id="CP033972">
    <property type="protein sequence ID" value="AZG46738.1"/>
    <property type="molecule type" value="Genomic_DNA"/>
</dbReference>
<name>A0A3G8JP61_9ACTN</name>
<evidence type="ECO:0000259" key="3">
    <source>
        <dbReference type="Pfam" id="PF05532"/>
    </source>
</evidence>